<keyword evidence="2" id="KW-1185">Reference proteome</keyword>
<dbReference type="RefSeq" id="WP_136340711.1">
    <property type="nucleotide sequence ID" value="NZ_SSMD01000013.1"/>
</dbReference>
<dbReference type="EMBL" id="SSMD01000013">
    <property type="protein sequence ID" value="THD71308.1"/>
    <property type="molecule type" value="Genomic_DNA"/>
</dbReference>
<dbReference type="AlphaFoldDB" id="A0A4S3M4N4"/>
<dbReference type="OrthoDB" id="7819637at2"/>
<gene>
    <name evidence="1" type="ORF">E7681_18325</name>
</gene>
<protein>
    <submittedName>
        <fullName evidence="1">Uncharacterized protein</fullName>
    </submittedName>
</protein>
<proteinExistence type="predicted"/>
<reference evidence="1 2" key="1">
    <citation type="submission" date="2019-04" db="EMBL/GenBank/DDBJ databases">
        <title>Draft genome sequence of Youngimonas vesicularis.</title>
        <authorList>
            <person name="Hameed A."/>
        </authorList>
    </citation>
    <scope>NUCLEOTIDE SEQUENCE [LARGE SCALE GENOMIC DNA]</scope>
    <source>
        <strain evidence="1 2">CC-AMW-E</strain>
    </source>
</reference>
<comment type="caution">
    <text evidence="1">The sequence shown here is derived from an EMBL/GenBank/DDBJ whole genome shotgun (WGS) entry which is preliminary data.</text>
</comment>
<evidence type="ECO:0000313" key="1">
    <source>
        <dbReference type="EMBL" id="THD71308.1"/>
    </source>
</evidence>
<organism evidence="1 2">
    <name type="scientific">Thalassobius vesicularis</name>
    <dbReference type="NCBI Taxonomy" id="1294297"/>
    <lineage>
        <taxon>Bacteria</taxon>
        <taxon>Pseudomonadati</taxon>
        <taxon>Pseudomonadota</taxon>
        <taxon>Alphaproteobacteria</taxon>
        <taxon>Rhodobacterales</taxon>
        <taxon>Roseobacteraceae</taxon>
        <taxon>Thalassovita</taxon>
    </lineage>
</organism>
<accession>A0A4S3M4N4</accession>
<name>A0A4S3M4N4_9RHOB</name>
<dbReference type="Proteomes" id="UP000306113">
    <property type="component" value="Unassembled WGS sequence"/>
</dbReference>
<sequence>MRIEKEYYSLPEILRRWSIDEDDLIYLAENNQVRLSIRVFNQLLEFGDYDADVDEARFRVPYEERVFSGLLDLHACDVFHLFRCGEAHLNEFRHDRCGYAAFPETHAPQYVVIGDLLMRRHERDRYEIKSGFHTGDGRTPEQGLIFTVGYREVRSRGFCFQLGAIQAEVVRVLHAAAEAGQPWQNGKTILAAAGSRSLKMVDVFKSKPQWRELIQSDGRGNYRLRCE</sequence>
<evidence type="ECO:0000313" key="2">
    <source>
        <dbReference type="Proteomes" id="UP000306113"/>
    </source>
</evidence>